<evidence type="ECO:0000256" key="1">
    <source>
        <dbReference type="SAM" id="MobiDB-lite"/>
    </source>
</evidence>
<feature type="region of interest" description="Disordered" evidence="1">
    <location>
        <begin position="63"/>
        <end position="97"/>
    </location>
</feature>
<dbReference type="Gene3D" id="1.10.10.60">
    <property type="entry name" value="Homeodomain-like"/>
    <property type="match status" value="1"/>
</dbReference>
<feature type="compositionally biased region" description="Basic and acidic residues" evidence="1">
    <location>
        <begin position="75"/>
        <end position="89"/>
    </location>
</feature>
<dbReference type="AlphaFoldDB" id="A0AA39C298"/>
<feature type="compositionally biased region" description="Polar residues" evidence="1">
    <location>
        <begin position="63"/>
        <end position="74"/>
    </location>
</feature>
<evidence type="ECO:0000259" key="2">
    <source>
        <dbReference type="Pfam" id="PF13837"/>
    </source>
</evidence>
<organism evidence="3 4">
    <name type="scientific">Microctonus hyperodae</name>
    <name type="common">Parasitoid wasp</name>
    <dbReference type="NCBI Taxonomy" id="165561"/>
    <lineage>
        <taxon>Eukaryota</taxon>
        <taxon>Metazoa</taxon>
        <taxon>Ecdysozoa</taxon>
        <taxon>Arthropoda</taxon>
        <taxon>Hexapoda</taxon>
        <taxon>Insecta</taxon>
        <taxon>Pterygota</taxon>
        <taxon>Neoptera</taxon>
        <taxon>Endopterygota</taxon>
        <taxon>Hymenoptera</taxon>
        <taxon>Apocrita</taxon>
        <taxon>Ichneumonoidea</taxon>
        <taxon>Braconidae</taxon>
        <taxon>Euphorinae</taxon>
        <taxon>Microctonus</taxon>
    </lineage>
</organism>
<evidence type="ECO:0000313" key="3">
    <source>
        <dbReference type="EMBL" id="KAK0156729.1"/>
    </source>
</evidence>
<reference evidence="3" key="2">
    <citation type="submission" date="2023-03" db="EMBL/GenBank/DDBJ databases">
        <authorList>
            <person name="Inwood S.N."/>
            <person name="Skelly J.G."/>
            <person name="Guhlin J."/>
            <person name="Harrop T.W.R."/>
            <person name="Goldson S.G."/>
            <person name="Dearden P.K."/>
        </authorList>
    </citation>
    <scope>NUCLEOTIDE SEQUENCE</scope>
    <source>
        <strain evidence="3">Lincoln</strain>
        <tissue evidence="3">Whole body</tissue>
    </source>
</reference>
<gene>
    <name evidence="3" type="ORF">PV327_011676</name>
</gene>
<dbReference type="Pfam" id="PF13837">
    <property type="entry name" value="Myb_DNA-bind_4"/>
    <property type="match status" value="1"/>
</dbReference>
<keyword evidence="4" id="KW-1185">Reference proteome</keyword>
<name>A0AA39C298_MICHY</name>
<reference evidence="3" key="1">
    <citation type="journal article" date="2023" name="bioRxiv">
        <title>Scaffold-level genome assemblies of two parasitoid biocontrol wasps reveal the parthenogenesis mechanism and an associated novel virus.</title>
        <authorList>
            <person name="Inwood S."/>
            <person name="Skelly J."/>
            <person name="Guhlin J."/>
            <person name="Harrop T."/>
            <person name="Goldson S."/>
            <person name="Dearden P."/>
        </authorList>
    </citation>
    <scope>NUCLEOTIDE SEQUENCE</scope>
    <source>
        <strain evidence="3">Lincoln</strain>
        <tissue evidence="3">Whole body</tissue>
    </source>
</reference>
<sequence length="165" mass="19360">IITKGVSDLIPEHLQPLMLSNEGKMFNLLVTKEETNKALEDESFCMSLLQIHKNNYFNIFNDDNTNEEPVNNTPRKSEEENVEFHLNEKSKKKKKISNTAQEKTKPCVWRDDEILLLLSSYGQYQKSYNNGKITHLKFWKLITEEMTAHDIDKTCEQCIIKMENF</sequence>
<feature type="non-terminal residue" evidence="3">
    <location>
        <position position="1"/>
    </location>
</feature>
<feature type="domain" description="Myb/SANT-like DNA-binding" evidence="2">
    <location>
        <begin position="108"/>
        <end position="164"/>
    </location>
</feature>
<accession>A0AA39C298</accession>
<comment type="caution">
    <text evidence="3">The sequence shown here is derived from an EMBL/GenBank/DDBJ whole genome shotgun (WGS) entry which is preliminary data.</text>
</comment>
<dbReference type="Proteomes" id="UP001168972">
    <property type="component" value="Unassembled WGS sequence"/>
</dbReference>
<protein>
    <recommendedName>
        <fullName evidence="2">Myb/SANT-like DNA-binding domain-containing protein</fullName>
    </recommendedName>
</protein>
<dbReference type="EMBL" id="JAQQBR010003353">
    <property type="protein sequence ID" value="KAK0156729.1"/>
    <property type="molecule type" value="Genomic_DNA"/>
</dbReference>
<dbReference type="InterPro" id="IPR044822">
    <property type="entry name" value="Myb_DNA-bind_4"/>
</dbReference>
<proteinExistence type="predicted"/>
<evidence type="ECO:0000313" key="4">
    <source>
        <dbReference type="Proteomes" id="UP001168972"/>
    </source>
</evidence>